<accession>A0A0C9X049</accession>
<sequence length="209" mass="23440">MNDKLSATHARWRDGILSHQIVEVRHVPGRINVVADGLSRSAEGTPREEGDGSEWTVSEDWEVTAGLTHDLFHVAGATSEEMSTLRERFRDVPMLLEVIDALLELDQGTSLRKRKRARHRASEYMISDGKLWRVAGGHRTRARSKVECVSPVEAVELARTEHAKNGHWQRDAVKKALLNRIWSPGLDSSIITGIKDCAHCKNFGSTHLH</sequence>
<dbReference type="Proteomes" id="UP000054477">
    <property type="component" value="Unassembled WGS sequence"/>
</dbReference>
<evidence type="ECO:0000313" key="2">
    <source>
        <dbReference type="Proteomes" id="UP000054477"/>
    </source>
</evidence>
<protein>
    <recommendedName>
        <fullName evidence="3">Integrase zinc-binding domain-containing protein</fullName>
    </recommendedName>
</protein>
<reference evidence="2" key="2">
    <citation type="submission" date="2015-01" db="EMBL/GenBank/DDBJ databases">
        <title>Evolutionary Origins and Diversification of the Mycorrhizal Mutualists.</title>
        <authorList>
            <consortium name="DOE Joint Genome Institute"/>
            <consortium name="Mycorrhizal Genomics Consortium"/>
            <person name="Kohler A."/>
            <person name="Kuo A."/>
            <person name="Nagy L.G."/>
            <person name="Floudas D."/>
            <person name="Copeland A."/>
            <person name="Barry K.W."/>
            <person name="Cichocki N."/>
            <person name="Veneault-Fourrey C."/>
            <person name="LaButti K."/>
            <person name="Lindquist E.A."/>
            <person name="Lipzen A."/>
            <person name="Lundell T."/>
            <person name="Morin E."/>
            <person name="Murat C."/>
            <person name="Riley R."/>
            <person name="Ohm R."/>
            <person name="Sun H."/>
            <person name="Tunlid A."/>
            <person name="Henrissat B."/>
            <person name="Grigoriev I.V."/>
            <person name="Hibbett D.S."/>
            <person name="Martin F."/>
        </authorList>
    </citation>
    <scope>NUCLEOTIDE SEQUENCE [LARGE SCALE GENOMIC DNA]</scope>
    <source>
        <strain evidence="2">LaAM-08-1</strain>
    </source>
</reference>
<dbReference type="EMBL" id="KN839339">
    <property type="protein sequence ID" value="KIJ89967.1"/>
    <property type="molecule type" value="Genomic_DNA"/>
</dbReference>
<keyword evidence="2" id="KW-1185">Reference proteome</keyword>
<proteinExistence type="predicted"/>
<feature type="non-terminal residue" evidence="1">
    <location>
        <position position="209"/>
    </location>
</feature>
<dbReference type="Gene3D" id="1.10.340.70">
    <property type="match status" value="1"/>
</dbReference>
<gene>
    <name evidence="1" type="ORF">K443DRAFT_117286</name>
</gene>
<dbReference type="OrthoDB" id="3234307at2759"/>
<dbReference type="HOGENOM" id="CLU_132418_0_0_1"/>
<reference evidence="1 2" key="1">
    <citation type="submission" date="2014-04" db="EMBL/GenBank/DDBJ databases">
        <authorList>
            <consortium name="DOE Joint Genome Institute"/>
            <person name="Kuo A."/>
            <person name="Kohler A."/>
            <person name="Nagy L.G."/>
            <person name="Floudas D."/>
            <person name="Copeland A."/>
            <person name="Barry K.W."/>
            <person name="Cichocki N."/>
            <person name="Veneault-Fourrey C."/>
            <person name="LaButti K."/>
            <person name="Lindquist E.A."/>
            <person name="Lipzen A."/>
            <person name="Lundell T."/>
            <person name="Morin E."/>
            <person name="Murat C."/>
            <person name="Sun H."/>
            <person name="Tunlid A."/>
            <person name="Henrissat B."/>
            <person name="Grigoriev I.V."/>
            <person name="Hibbett D.S."/>
            <person name="Martin F."/>
            <person name="Nordberg H.P."/>
            <person name="Cantor M.N."/>
            <person name="Hua S.X."/>
        </authorList>
    </citation>
    <scope>NUCLEOTIDE SEQUENCE [LARGE SCALE GENOMIC DNA]</scope>
    <source>
        <strain evidence="1 2">LaAM-08-1</strain>
    </source>
</reference>
<name>A0A0C9X049_9AGAR</name>
<organism evidence="1 2">
    <name type="scientific">Laccaria amethystina LaAM-08-1</name>
    <dbReference type="NCBI Taxonomy" id="1095629"/>
    <lineage>
        <taxon>Eukaryota</taxon>
        <taxon>Fungi</taxon>
        <taxon>Dikarya</taxon>
        <taxon>Basidiomycota</taxon>
        <taxon>Agaricomycotina</taxon>
        <taxon>Agaricomycetes</taxon>
        <taxon>Agaricomycetidae</taxon>
        <taxon>Agaricales</taxon>
        <taxon>Agaricineae</taxon>
        <taxon>Hydnangiaceae</taxon>
        <taxon>Laccaria</taxon>
    </lineage>
</organism>
<dbReference type="STRING" id="1095629.A0A0C9X049"/>
<evidence type="ECO:0000313" key="1">
    <source>
        <dbReference type="EMBL" id="KIJ89967.1"/>
    </source>
</evidence>
<dbReference type="AlphaFoldDB" id="A0A0C9X049"/>
<evidence type="ECO:0008006" key="3">
    <source>
        <dbReference type="Google" id="ProtNLM"/>
    </source>
</evidence>